<dbReference type="OrthoDB" id="9811889at2"/>
<name>A1ZMS5_MICM2</name>
<dbReference type="RefSeq" id="WP_002698195.1">
    <property type="nucleotide sequence ID" value="NZ_AAWS01000016.1"/>
</dbReference>
<sequence length="141" mass="16669">MSTKKRTFLQQFKSQFSPSGFQFVLLDNQGVIVESCNSLFNLNLYQGLSAFTFIPFLESIEETLVQITTNDAPIYFPRLDIPFFSHSKIYDFTFQRFEPSPEHSFIAWIIRDNTTHYYYLRQIQQERNMVIVQNERSTAGR</sequence>
<evidence type="ECO:0000313" key="2">
    <source>
        <dbReference type="Proteomes" id="UP000004095"/>
    </source>
</evidence>
<comment type="caution">
    <text evidence="1">The sequence shown here is derived from an EMBL/GenBank/DDBJ whole genome shotgun (WGS) entry which is preliminary data.</text>
</comment>
<reference evidence="1 2" key="1">
    <citation type="submission" date="2007-01" db="EMBL/GenBank/DDBJ databases">
        <authorList>
            <person name="Haygood M."/>
            <person name="Podell S."/>
            <person name="Anderson C."/>
            <person name="Hopkinson B."/>
            <person name="Roe K."/>
            <person name="Barbeau K."/>
            <person name="Gaasterland T."/>
            <person name="Ferriera S."/>
            <person name="Johnson J."/>
            <person name="Kravitz S."/>
            <person name="Beeson K."/>
            <person name="Sutton G."/>
            <person name="Rogers Y.-H."/>
            <person name="Friedman R."/>
            <person name="Frazier M."/>
            <person name="Venter J.C."/>
        </authorList>
    </citation>
    <scope>NUCLEOTIDE SEQUENCE [LARGE SCALE GENOMIC DNA]</scope>
    <source>
        <strain evidence="1 2">ATCC 23134</strain>
    </source>
</reference>
<accession>A1ZMS5</accession>
<dbReference type="AlphaFoldDB" id="A1ZMS5"/>
<dbReference type="Proteomes" id="UP000004095">
    <property type="component" value="Unassembled WGS sequence"/>
</dbReference>
<organism evidence="1 2">
    <name type="scientific">Microscilla marina ATCC 23134</name>
    <dbReference type="NCBI Taxonomy" id="313606"/>
    <lineage>
        <taxon>Bacteria</taxon>
        <taxon>Pseudomonadati</taxon>
        <taxon>Bacteroidota</taxon>
        <taxon>Cytophagia</taxon>
        <taxon>Cytophagales</taxon>
        <taxon>Microscillaceae</taxon>
        <taxon>Microscilla</taxon>
    </lineage>
</organism>
<dbReference type="EMBL" id="AAWS01000016">
    <property type="protein sequence ID" value="EAY28455.1"/>
    <property type="molecule type" value="Genomic_DNA"/>
</dbReference>
<keyword evidence="2" id="KW-1185">Reference proteome</keyword>
<protein>
    <submittedName>
        <fullName evidence="1">Uncharacterized protein</fullName>
    </submittedName>
</protein>
<proteinExistence type="predicted"/>
<gene>
    <name evidence="1" type="ORF">M23134_04018</name>
</gene>
<evidence type="ECO:0000313" key="1">
    <source>
        <dbReference type="EMBL" id="EAY28455.1"/>
    </source>
</evidence>